<protein>
    <recommendedName>
        <fullName evidence="1">Heterokaryon incompatibility domain-containing protein</fullName>
    </recommendedName>
</protein>
<evidence type="ECO:0000313" key="3">
    <source>
        <dbReference type="Proteomes" id="UP001172102"/>
    </source>
</evidence>
<comment type="caution">
    <text evidence="2">The sequence shown here is derived from an EMBL/GenBank/DDBJ whole genome shotgun (WGS) entry which is preliminary data.</text>
</comment>
<evidence type="ECO:0000259" key="1">
    <source>
        <dbReference type="Pfam" id="PF06985"/>
    </source>
</evidence>
<feature type="domain" description="Heterokaryon incompatibility" evidence="1">
    <location>
        <begin position="67"/>
        <end position="141"/>
    </location>
</feature>
<dbReference type="AlphaFoldDB" id="A0AA39ZRY4"/>
<dbReference type="PANTHER" id="PTHR33112:SF16">
    <property type="entry name" value="HETEROKARYON INCOMPATIBILITY DOMAIN-CONTAINING PROTEIN"/>
    <property type="match status" value="1"/>
</dbReference>
<dbReference type="EMBL" id="JAUKUA010000009">
    <property type="protein sequence ID" value="KAK0702375.1"/>
    <property type="molecule type" value="Genomic_DNA"/>
</dbReference>
<keyword evidence="3" id="KW-1185">Reference proteome</keyword>
<dbReference type="Proteomes" id="UP001172102">
    <property type="component" value="Unassembled WGS sequence"/>
</dbReference>
<dbReference type="PANTHER" id="PTHR33112">
    <property type="entry name" value="DOMAIN PROTEIN, PUTATIVE-RELATED"/>
    <property type="match status" value="1"/>
</dbReference>
<name>A0AA39ZRY4_9PEZI</name>
<proteinExistence type="predicted"/>
<sequence>MRTFYLFEQDAIDTQRNLSPWTNSTESWNQVGNRVRNCEAKHARCASPPTASWSSLPILATFTKDCYVTLSHCWGNPVDAERFKLKTTNLDRHMNPSHGGVGLAELPANFMDAVQVARQLGVRYLWIDPLCIIQDNNNSKTEGDLLHSVTDEYLYQQFFDDEWVITPRLNAETGQPFGSWAEYAGPLVYRGDDFSKVERFDLDNVEFDLAAFHHVGRVRTIVAGGRPETGPMQAASGSRSISTAANACLPNIPFHRDVRDQGMWTSYTGFNLRDDVLEEADGESEPIPLQFRFEAADCRIYYTLRNFRKLTQL</sequence>
<dbReference type="Pfam" id="PF06985">
    <property type="entry name" value="HET"/>
    <property type="match status" value="1"/>
</dbReference>
<gene>
    <name evidence="2" type="ORF">B0H67DRAFT_650411</name>
</gene>
<organism evidence="2 3">
    <name type="scientific">Lasiosphaeris hirsuta</name>
    <dbReference type="NCBI Taxonomy" id="260670"/>
    <lineage>
        <taxon>Eukaryota</taxon>
        <taxon>Fungi</taxon>
        <taxon>Dikarya</taxon>
        <taxon>Ascomycota</taxon>
        <taxon>Pezizomycotina</taxon>
        <taxon>Sordariomycetes</taxon>
        <taxon>Sordariomycetidae</taxon>
        <taxon>Sordariales</taxon>
        <taxon>Lasiosphaeriaceae</taxon>
        <taxon>Lasiosphaeris</taxon>
    </lineage>
</organism>
<dbReference type="InterPro" id="IPR010730">
    <property type="entry name" value="HET"/>
</dbReference>
<accession>A0AA39ZRY4</accession>
<reference evidence="2" key="1">
    <citation type="submission" date="2023-06" db="EMBL/GenBank/DDBJ databases">
        <title>Genome-scale phylogeny and comparative genomics of the fungal order Sordariales.</title>
        <authorList>
            <consortium name="Lawrence Berkeley National Laboratory"/>
            <person name="Hensen N."/>
            <person name="Bonometti L."/>
            <person name="Westerberg I."/>
            <person name="Brannstrom I.O."/>
            <person name="Guillou S."/>
            <person name="Cros-Aarteil S."/>
            <person name="Calhoun S."/>
            <person name="Haridas S."/>
            <person name="Kuo A."/>
            <person name="Mondo S."/>
            <person name="Pangilinan J."/>
            <person name="Riley R."/>
            <person name="Labutti K."/>
            <person name="Andreopoulos B."/>
            <person name="Lipzen A."/>
            <person name="Chen C."/>
            <person name="Yanf M."/>
            <person name="Daum C."/>
            <person name="Ng V."/>
            <person name="Clum A."/>
            <person name="Steindorff A."/>
            <person name="Ohm R."/>
            <person name="Martin F."/>
            <person name="Silar P."/>
            <person name="Natvig D."/>
            <person name="Lalanne C."/>
            <person name="Gautier V."/>
            <person name="Ament-Velasquez S.L."/>
            <person name="Kruys A."/>
            <person name="Hutchinson M.I."/>
            <person name="Powell A.J."/>
            <person name="Barry K."/>
            <person name="Miller A.N."/>
            <person name="Grigoriev I.V."/>
            <person name="Debuchy R."/>
            <person name="Gladieux P."/>
            <person name="Thoren M.H."/>
            <person name="Johannesson H."/>
        </authorList>
    </citation>
    <scope>NUCLEOTIDE SEQUENCE</scope>
    <source>
        <strain evidence="2">SMH4607-1</strain>
    </source>
</reference>
<evidence type="ECO:0000313" key="2">
    <source>
        <dbReference type="EMBL" id="KAK0702375.1"/>
    </source>
</evidence>